<dbReference type="GO" id="GO:0005576">
    <property type="term" value="C:extracellular region"/>
    <property type="evidence" value="ECO:0007669"/>
    <property type="project" value="InterPro"/>
</dbReference>
<dbReference type="GeneID" id="59257395"/>
<gene>
    <name evidence="3" type="ORF">Bfra_003293</name>
</gene>
<name>A0A8H6EJU8_9HELO</name>
<feature type="signal peptide" evidence="2">
    <location>
        <begin position="1"/>
        <end position="19"/>
    </location>
</feature>
<sequence>MHFLYILSLMSTATTLVVAMASPVSVGVEKRDENLCTTNEKYDVPYCCPPDAQNTKNTYNLIYCSDVSGNTTLTTDDDFKKFCKDQEALALCCKVGIFGISVCEEAF</sequence>
<evidence type="ECO:0000256" key="2">
    <source>
        <dbReference type="SAM" id="SignalP"/>
    </source>
</evidence>
<dbReference type="InterPro" id="IPR036686">
    <property type="entry name" value="Class_II_Hydrophobin_sf"/>
</dbReference>
<dbReference type="Proteomes" id="UP000531561">
    <property type="component" value="Unassembled WGS sequence"/>
</dbReference>
<reference evidence="3 4" key="1">
    <citation type="journal article" date="2020" name="Phytopathology">
        <title>A high-quality genome resource of Botrytis fragariae, a new and rapidly spreading fungal pathogen causing strawberry gray mold in the U.S.A.</title>
        <authorList>
            <person name="Wu Y."/>
            <person name="Saski C.A."/>
            <person name="Schnabel G."/>
            <person name="Xiao S."/>
            <person name="Hu M."/>
        </authorList>
    </citation>
    <scope>NUCLEOTIDE SEQUENCE [LARGE SCALE GENOMIC DNA]</scope>
    <source>
        <strain evidence="3 4">BVB16</strain>
    </source>
</reference>
<dbReference type="Gene3D" id="3.20.120.10">
    <property type="entry name" value="Hydrophobin"/>
    <property type="match status" value="1"/>
</dbReference>
<proteinExistence type="predicted"/>
<keyword evidence="4" id="KW-1185">Reference proteome</keyword>
<dbReference type="EMBL" id="JABFCT010000006">
    <property type="protein sequence ID" value="KAF5874844.1"/>
    <property type="molecule type" value="Genomic_DNA"/>
</dbReference>
<organism evidence="3 4">
    <name type="scientific">Botrytis fragariae</name>
    <dbReference type="NCBI Taxonomy" id="1964551"/>
    <lineage>
        <taxon>Eukaryota</taxon>
        <taxon>Fungi</taxon>
        <taxon>Dikarya</taxon>
        <taxon>Ascomycota</taxon>
        <taxon>Pezizomycotina</taxon>
        <taxon>Leotiomycetes</taxon>
        <taxon>Helotiales</taxon>
        <taxon>Sclerotiniaceae</taxon>
        <taxon>Botrytis</taxon>
    </lineage>
</organism>
<keyword evidence="2" id="KW-0732">Signal</keyword>
<comment type="caution">
    <text evidence="3">The sequence shown here is derived from an EMBL/GenBank/DDBJ whole genome shotgun (WGS) entry which is preliminary data.</text>
</comment>
<dbReference type="RefSeq" id="XP_037193790.1">
    <property type="nucleotide sequence ID" value="XM_037333703.1"/>
</dbReference>
<evidence type="ECO:0000256" key="1">
    <source>
        <dbReference type="ARBA" id="ARBA00023157"/>
    </source>
</evidence>
<accession>A0A8H6EJU8</accession>
<keyword evidence="1" id="KW-1015">Disulfide bond</keyword>
<feature type="chain" id="PRO_5034286682" description="Hydrophobin" evidence="2">
    <location>
        <begin position="20"/>
        <end position="107"/>
    </location>
</feature>
<evidence type="ECO:0000313" key="3">
    <source>
        <dbReference type="EMBL" id="KAF5874844.1"/>
    </source>
</evidence>
<evidence type="ECO:0008006" key="5">
    <source>
        <dbReference type="Google" id="ProtNLM"/>
    </source>
</evidence>
<evidence type="ECO:0000313" key="4">
    <source>
        <dbReference type="Proteomes" id="UP000531561"/>
    </source>
</evidence>
<dbReference type="AlphaFoldDB" id="A0A8H6EJU8"/>
<protein>
    <recommendedName>
        <fullName evidence="5">Hydrophobin</fullName>
    </recommendedName>
</protein>